<evidence type="ECO:0000256" key="3">
    <source>
        <dbReference type="ARBA" id="ARBA00022840"/>
    </source>
</evidence>
<reference evidence="5 6" key="1">
    <citation type="journal article" date="2014" name="BMC Genomics">
        <title>Comparison of environmental and isolate Sulfobacillus genomes reveals diverse carbon, sulfur, nitrogen, and hydrogen metabolisms.</title>
        <authorList>
            <person name="Justice N.B."/>
            <person name="Norman A."/>
            <person name="Brown C.T."/>
            <person name="Singh A."/>
            <person name="Thomas B.C."/>
            <person name="Banfield J.F."/>
        </authorList>
    </citation>
    <scope>NUCLEOTIDE SEQUENCE [LARGE SCALE GENOMIC DNA]</scope>
    <source>
        <strain evidence="5">AMDSBA1</strain>
    </source>
</reference>
<accession>A0A2T2WLH8</accession>
<dbReference type="GO" id="GO:0016887">
    <property type="term" value="F:ATP hydrolysis activity"/>
    <property type="evidence" value="ECO:0007669"/>
    <property type="project" value="InterPro"/>
</dbReference>
<proteinExistence type="predicted"/>
<dbReference type="GO" id="GO:0005524">
    <property type="term" value="F:ATP binding"/>
    <property type="evidence" value="ECO:0007669"/>
    <property type="project" value="UniProtKB-KW"/>
</dbReference>
<comment type="caution">
    <text evidence="5">The sequence shown here is derived from an EMBL/GenBank/DDBJ whole genome shotgun (WGS) entry which is preliminary data.</text>
</comment>
<evidence type="ECO:0000313" key="5">
    <source>
        <dbReference type="EMBL" id="PSR23095.1"/>
    </source>
</evidence>
<keyword evidence="1" id="KW-0813">Transport</keyword>
<dbReference type="AlphaFoldDB" id="A0A2T2WLH8"/>
<dbReference type="InterPro" id="IPR003439">
    <property type="entry name" value="ABC_transporter-like_ATP-bd"/>
</dbReference>
<dbReference type="PANTHER" id="PTHR42939:SF1">
    <property type="entry name" value="ABC TRANSPORTER ATP-BINDING PROTEIN ALBC-RELATED"/>
    <property type="match status" value="1"/>
</dbReference>
<evidence type="ECO:0000259" key="4">
    <source>
        <dbReference type="PROSITE" id="PS50893"/>
    </source>
</evidence>
<dbReference type="InterPro" id="IPR051782">
    <property type="entry name" value="ABC_Transporter_VariousFunc"/>
</dbReference>
<evidence type="ECO:0000256" key="1">
    <source>
        <dbReference type="ARBA" id="ARBA00022448"/>
    </source>
</evidence>
<evidence type="ECO:0000256" key="2">
    <source>
        <dbReference type="ARBA" id="ARBA00022741"/>
    </source>
</evidence>
<dbReference type="PANTHER" id="PTHR42939">
    <property type="entry name" value="ABC TRANSPORTER ATP-BINDING PROTEIN ALBC-RELATED"/>
    <property type="match status" value="1"/>
</dbReference>
<dbReference type="Pfam" id="PF00005">
    <property type="entry name" value="ABC_tran"/>
    <property type="match status" value="1"/>
</dbReference>
<sequence>MALTFEHVTKRFGTITVVNDVSLTISTGSLHGVVGPNGTGKTTLFRLILGLVPPDAGRITWNGSTIRRDCPRIAYVPEERGLYPHMTVEAHLRWFGQLNGLSKTGARHRAVALLDQFTLTPYRRHTASQLSKGNARKLQWAIAWVIVPALLILDEPFDGMDPVNVRLVRDLLRDAQHHGITVLVSSHQLAVLDGLCTHFTLLHPGASPLHGDRAALTQRMAWQRLTIRFRTPDAGTRLAAWHPSVPLVLESAPDAWTRQYRVARQDVDRLPLQEIWQLGSCAAVSLDPPSLTDIYWDVVTPVPAPLEALS</sequence>
<dbReference type="Proteomes" id="UP000242699">
    <property type="component" value="Unassembled WGS sequence"/>
</dbReference>
<dbReference type="InterPro" id="IPR027417">
    <property type="entry name" value="P-loop_NTPase"/>
</dbReference>
<dbReference type="PROSITE" id="PS00211">
    <property type="entry name" value="ABC_TRANSPORTER_1"/>
    <property type="match status" value="1"/>
</dbReference>
<dbReference type="InterPro" id="IPR003593">
    <property type="entry name" value="AAA+_ATPase"/>
</dbReference>
<keyword evidence="3" id="KW-0067">ATP-binding</keyword>
<dbReference type="InterPro" id="IPR017871">
    <property type="entry name" value="ABC_transporter-like_CS"/>
</dbReference>
<dbReference type="SUPFAM" id="SSF52540">
    <property type="entry name" value="P-loop containing nucleoside triphosphate hydrolases"/>
    <property type="match status" value="1"/>
</dbReference>
<organism evidence="5 6">
    <name type="scientific">Sulfobacillus benefaciens</name>
    <dbReference type="NCBI Taxonomy" id="453960"/>
    <lineage>
        <taxon>Bacteria</taxon>
        <taxon>Bacillati</taxon>
        <taxon>Bacillota</taxon>
        <taxon>Clostridia</taxon>
        <taxon>Eubacteriales</taxon>
        <taxon>Clostridiales Family XVII. Incertae Sedis</taxon>
        <taxon>Sulfobacillus</taxon>
    </lineage>
</organism>
<protein>
    <recommendedName>
        <fullName evidence="4">ABC transporter domain-containing protein</fullName>
    </recommendedName>
</protein>
<evidence type="ECO:0000313" key="6">
    <source>
        <dbReference type="Proteomes" id="UP000242699"/>
    </source>
</evidence>
<name>A0A2T2WLH8_9FIRM</name>
<dbReference type="EMBL" id="PXYT01000099">
    <property type="protein sequence ID" value="PSR23095.1"/>
    <property type="molecule type" value="Genomic_DNA"/>
</dbReference>
<keyword evidence="2" id="KW-0547">Nucleotide-binding</keyword>
<dbReference type="SMART" id="SM00382">
    <property type="entry name" value="AAA"/>
    <property type="match status" value="1"/>
</dbReference>
<gene>
    <name evidence="5" type="ORF">C7B43_20345</name>
</gene>
<dbReference type="Gene3D" id="3.40.50.300">
    <property type="entry name" value="P-loop containing nucleotide triphosphate hydrolases"/>
    <property type="match status" value="1"/>
</dbReference>
<dbReference type="PROSITE" id="PS50893">
    <property type="entry name" value="ABC_TRANSPORTER_2"/>
    <property type="match status" value="1"/>
</dbReference>
<feature type="domain" description="ABC transporter" evidence="4">
    <location>
        <begin position="3"/>
        <end position="229"/>
    </location>
</feature>